<dbReference type="GO" id="GO:0034451">
    <property type="term" value="C:centriolar satellite"/>
    <property type="evidence" value="ECO:0007669"/>
    <property type="project" value="Ensembl"/>
</dbReference>
<reference evidence="3 4" key="1">
    <citation type="submission" date="2012-03" db="EMBL/GenBank/DDBJ databases">
        <title>Whole Genome Assembly of Papio anubis.</title>
        <authorList>
            <person name="Liu Y.L."/>
            <person name="Abraham K.A."/>
            <person name="Akbar H.A."/>
            <person name="Ali S.A."/>
            <person name="Anosike U.A."/>
            <person name="Aqrawi P.A."/>
            <person name="Arias F.A."/>
            <person name="Attaway T.A."/>
            <person name="Awwad R.A."/>
            <person name="Babu C.B."/>
            <person name="Bandaranaike D.B."/>
            <person name="Battles P.B."/>
            <person name="Bell A.B."/>
            <person name="Beltran B.B."/>
            <person name="Berhane-Mersha D.B."/>
            <person name="Bess C.B."/>
            <person name="Bickham C.B."/>
            <person name="Bolden T.B."/>
            <person name="Carter K.C."/>
            <person name="Chau D.C."/>
            <person name="Chavez A.C."/>
            <person name="Clerc-Blankenburg K.C."/>
            <person name="Coyle M.C."/>
            <person name="Dao M.D."/>
            <person name="Davila M.L.D."/>
            <person name="Davy-Carroll L.D."/>
            <person name="Denson S.D."/>
            <person name="Dinh H.D."/>
            <person name="Fernandez S.F."/>
            <person name="Fernando P.F."/>
            <person name="Forbes L.F."/>
            <person name="Francis C.F."/>
            <person name="Francisco L.F."/>
            <person name="Fu Q.F."/>
            <person name="Garcia-Iii R.G."/>
            <person name="Garrett T.G."/>
            <person name="Gross S.G."/>
            <person name="Gubbala S.G."/>
            <person name="Hirani K.H."/>
            <person name="Hogues M.H."/>
            <person name="Hollins B.H."/>
            <person name="Jackson L.J."/>
            <person name="Javaid M.J."/>
            <person name="Jhangiani S.J."/>
            <person name="Johnson A.J."/>
            <person name="Johnson B.J."/>
            <person name="Jones J.J."/>
            <person name="Joshi V.J."/>
            <person name="Kalu J.K."/>
            <person name="Khan N.K."/>
            <person name="Korchina V.K."/>
            <person name="Kovar C.K."/>
            <person name="Lago L.L."/>
            <person name="Lara F.L."/>
            <person name="Le T.-K.L."/>
            <person name="Lee S.L."/>
            <person name="Legall-Iii F.L."/>
            <person name="Lemon S.L."/>
            <person name="Liu J.L."/>
            <person name="Liu Y.-S.L."/>
            <person name="Liyanage D.L."/>
            <person name="Lopez J.L."/>
            <person name="Lorensuhewa L.L."/>
            <person name="Mata R.M."/>
            <person name="Mathew T.M."/>
            <person name="Mercado C.M."/>
            <person name="Mercado I.M."/>
            <person name="Morales K.M."/>
            <person name="Morgan M.M."/>
            <person name="Munidasa M.M."/>
            <person name="Ngo D.N."/>
            <person name="Nguyen L.N."/>
            <person name="Nguyen T.N."/>
            <person name="Nguyen N.N."/>
            <person name="Obregon M.O."/>
            <person name="Okwuonu G.O."/>
            <person name="Ongeri F.O."/>
            <person name="Onwere C.O."/>
            <person name="Osifeso I.O."/>
            <person name="Parra A.P."/>
            <person name="Patil S.P."/>
            <person name="Perez A.P."/>
            <person name="Perez Y.P."/>
            <person name="Pham C.P."/>
            <person name="Pu L.-L.P."/>
            <person name="Puazo M.P."/>
            <person name="Quiroz J.Q."/>
            <person name="Rouhana J.R."/>
            <person name="Ruiz M.R."/>
            <person name="Ruiz S.-J.R."/>
            <person name="Saada N.S."/>
            <person name="Santibanez J.S."/>
            <person name="Scheel M.S."/>
            <person name="Schneider B.S."/>
            <person name="Simmons D.S."/>
            <person name="Sisson I.S."/>
            <person name="Tang L.-Y.T."/>
            <person name="Thornton R.T."/>
            <person name="Tisius J.T."/>
            <person name="Toledanes G.T."/>
            <person name="Trejos Z.T."/>
            <person name="Usmani K.U."/>
            <person name="Varghese R.V."/>
            <person name="Vattathil S.V."/>
            <person name="Vee V.V."/>
            <person name="Walker D.W."/>
            <person name="Weissenberger G.W."/>
            <person name="White C.W."/>
            <person name="Williams A.W."/>
            <person name="Woodworth J.W."/>
            <person name="Wright R.W."/>
            <person name="Zhu Y.Z."/>
            <person name="Han Y.H."/>
            <person name="Newsham I.N."/>
            <person name="Nazareth L.N."/>
            <person name="Worley K.W."/>
            <person name="Muzny D.M."/>
            <person name="Rogers J.R."/>
            <person name="Gibbs R.G."/>
        </authorList>
    </citation>
    <scope>NUCLEOTIDE SEQUENCE [LARGE SCALE GENOMIC DNA]</scope>
</reference>
<reference evidence="3" key="2">
    <citation type="submission" date="2025-08" db="UniProtKB">
        <authorList>
            <consortium name="Ensembl"/>
        </authorList>
    </citation>
    <scope>IDENTIFICATION</scope>
</reference>
<proteinExistence type="predicted"/>
<dbReference type="GO" id="GO:0005829">
    <property type="term" value="C:cytosol"/>
    <property type="evidence" value="ECO:0007669"/>
    <property type="project" value="Ensembl"/>
</dbReference>
<evidence type="ECO:0000313" key="3">
    <source>
        <dbReference type="Ensembl" id="ENSPANP00000054430.1"/>
    </source>
</evidence>
<gene>
    <name evidence="3" type="primary">SDCCAG8</name>
</gene>
<dbReference type="Ensembl" id="ENSPANT00000077424.1">
    <property type="protein sequence ID" value="ENSPANP00000054430.1"/>
    <property type="gene ID" value="ENSPANG00000010168.3"/>
</dbReference>
<dbReference type="GO" id="GO:0030010">
    <property type="term" value="P:establishment of cell polarity"/>
    <property type="evidence" value="ECO:0007669"/>
    <property type="project" value="Ensembl"/>
</dbReference>
<dbReference type="GO" id="GO:0005814">
    <property type="term" value="C:centriole"/>
    <property type="evidence" value="ECO:0007669"/>
    <property type="project" value="Ensembl"/>
</dbReference>
<dbReference type="OMA" id="HENSMRM"/>
<dbReference type="Pfam" id="PF15964">
    <property type="entry name" value="CCCAP"/>
    <property type="match status" value="1"/>
</dbReference>
<evidence type="ECO:0000256" key="1">
    <source>
        <dbReference type="SAM" id="Coils"/>
    </source>
</evidence>
<dbReference type="GO" id="GO:0097733">
    <property type="term" value="C:photoreceptor cell cilium"/>
    <property type="evidence" value="ECO:0007669"/>
    <property type="project" value="Ensembl"/>
</dbReference>
<dbReference type="GO" id="GO:0005911">
    <property type="term" value="C:cell-cell junction"/>
    <property type="evidence" value="ECO:0007669"/>
    <property type="project" value="Ensembl"/>
</dbReference>
<dbReference type="AlphaFoldDB" id="A0A8I5NHF9"/>
<protein>
    <submittedName>
        <fullName evidence="3">SHH signaling and ciliosis regulator SDCCAG8</fullName>
    </submittedName>
</protein>
<keyword evidence="1" id="KW-0175">Coiled coil</keyword>
<dbReference type="GO" id="GO:0001764">
    <property type="term" value="P:neuron migration"/>
    <property type="evidence" value="ECO:0007669"/>
    <property type="project" value="Ensembl"/>
</dbReference>
<dbReference type="GO" id="GO:0036064">
    <property type="term" value="C:ciliary basal body"/>
    <property type="evidence" value="ECO:0007669"/>
    <property type="project" value="Ensembl"/>
</dbReference>
<dbReference type="GO" id="GO:1902017">
    <property type="term" value="P:regulation of cilium assembly"/>
    <property type="evidence" value="ECO:0007669"/>
    <property type="project" value="Ensembl"/>
</dbReference>
<evidence type="ECO:0000313" key="4">
    <source>
        <dbReference type="Proteomes" id="UP000028761"/>
    </source>
</evidence>
<dbReference type="PANTHER" id="PTHR34343:SF1">
    <property type="entry name" value="SEROLOGICALLY DEFINED COLON CANCER ANTIGEN 8"/>
    <property type="match status" value="1"/>
</dbReference>
<dbReference type="GO" id="GO:0005654">
    <property type="term" value="C:nucleoplasm"/>
    <property type="evidence" value="ECO:0007669"/>
    <property type="project" value="Ensembl"/>
</dbReference>
<dbReference type="GeneTree" id="ENSGT00730000111198"/>
<dbReference type="Proteomes" id="UP000028761">
    <property type="component" value="Chromosome 1"/>
</dbReference>
<feature type="coiled-coil region" evidence="1">
    <location>
        <begin position="301"/>
        <end position="342"/>
    </location>
</feature>
<dbReference type="GO" id="GO:0035148">
    <property type="term" value="P:tube formation"/>
    <property type="evidence" value="ECO:0007669"/>
    <property type="project" value="Ensembl"/>
</dbReference>
<reference evidence="3" key="3">
    <citation type="submission" date="2025-09" db="UniProtKB">
        <authorList>
            <consortium name="Ensembl"/>
        </authorList>
    </citation>
    <scope>IDENTIFICATION</scope>
</reference>
<accession>A0A8I5NHF9</accession>
<evidence type="ECO:0000256" key="2">
    <source>
        <dbReference type="SAM" id="MobiDB-lite"/>
    </source>
</evidence>
<keyword evidence="4" id="KW-1185">Reference proteome</keyword>
<dbReference type="InterPro" id="IPR031887">
    <property type="entry name" value="SDCCAG8"/>
</dbReference>
<name>A0A8I5NHF9_PAPAN</name>
<feature type="coiled-coil region" evidence="1">
    <location>
        <begin position="426"/>
        <end position="776"/>
    </location>
</feature>
<feature type="region of interest" description="Disordered" evidence="2">
    <location>
        <begin position="789"/>
        <end position="808"/>
    </location>
</feature>
<dbReference type="GO" id="GO:0007098">
    <property type="term" value="P:centrosome cycle"/>
    <property type="evidence" value="ECO:0007669"/>
    <property type="project" value="InterPro"/>
</dbReference>
<feature type="coiled-coil region" evidence="1">
    <location>
        <begin position="201"/>
        <end position="242"/>
    </location>
</feature>
<organism evidence="3 4">
    <name type="scientific">Papio anubis</name>
    <name type="common">Olive baboon</name>
    <dbReference type="NCBI Taxonomy" id="9555"/>
    <lineage>
        <taxon>Eukaryota</taxon>
        <taxon>Metazoa</taxon>
        <taxon>Chordata</taxon>
        <taxon>Craniata</taxon>
        <taxon>Vertebrata</taxon>
        <taxon>Euteleostomi</taxon>
        <taxon>Mammalia</taxon>
        <taxon>Eutheria</taxon>
        <taxon>Euarchontoglires</taxon>
        <taxon>Primates</taxon>
        <taxon>Haplorrhini</taxon>
        <taxon>Catarrhini</taxon>
        <taxon>Cercopithecidae</taxon>
        <taxon>Cercopithecinae</taxon>
        <taxon>Papio</taxon>
    </lineage>
</organism>
<feature type="compositionally biased region" description="Basic and acidic residues" evidence="2">
    <location>
        <begin position="880"/>
        <end position="890"/>
    </location>
</feature>
<sequence length="973" mass="111580">MRTTTPEVQREGQWVGRAPASFVRDSRLPCDSRGRKQAGAPRPQACCFRKGESWTFPHVTPSSGPRVCAWRSPRRTLPWRRFWGSINGVSGVVLAERASRSIHQLKCALKEGDVTIGEDAPNLSFSTSVGSEDARTAWPELQQSHAVNQLKDLLRRQADKESEVSPSRRKMSPLRSLEHEETNMPTMDNLVPIINDQSQYIHHLEAEVKFCKEELSGLKNKIQAIVLENESLQQELKSQRQEETLREQTLLDASGNMQNSWITTGEDSGVGETAKRPFSHDNADIGKAASAGEQLELEKLKLTYEEKYKIQESQLKFLRKDLAEYQKTCEDLKEQLKHKEFLLAANTSNRVAGLCLKCAQHEAVLSQTHNNVHMQTIERLMKERDDLMSALVSVRSSLADTQQREASAYEQVKQVLQISEEANFEKTEALIQCDQLRKELERQAERLEKELASQQEKRAIEKDMMKKEITKERESMGSKMLILSQNIAQLEAQVEKVTKEKISAINQLEEIQSQLASREMDVTKVCGEMRYQLNKANMEKDEAEKEHREFRAKTNRDLEIKDQEIEKLRIELGERKQHLEQEQQKAARAREECLRLTELLGESEHQLHLTRQEKDSIQQSFSKEAKAQALQAQQREQELTQKIQQMEAQHDKTENEQYLLLTSQNTFLTKLKEECCTLAKKLEQISQKTRSEIAQLSQEKRYTYDKLGKLQRRNEELEEQCVQHGRVHEIMKQRLRQLDKHSQATAQQLVQLLNKQNQLLLERQSLSEEVDRLRTQVLCRTRRRWESLGGLSPPKNTRESTGGSFMQLNRPAFPRITSVSSKLGGRSRRLCWAVQDPEKRSHALVLVRGLKSVQVNRPRPANERTTPSAKLRRAGCGGCESREKREDGRGRQNRLFGGGWPLKVVYGLNWLRKEVFSISKVVLNGMQASCPKLADYWATIWSVCRAPGSVTQHALIPFTLEQAGGADIIVSMF</sequence>
<feature type="region of interest" description="Disordered" evidence="2">
    <location>
        <begin position="856"/>
        <end position="890"/>
    </location>
</feature>
<dbReference type="PANTHER" id="PTHR34343">
    <property type="entry name" value="SEROLOGICALLY DEFINED COLON CANCER ANTIGEN 8"/>
    <property type="match status" value="1"/>
</dbReference>